<name>A0A9W6NQC3_9ACTN</name>
<keyword evidence="2" id="KW-1185">Reference proteome</keyword>
<comment type="caution">
    <text evidence="1">The sequence shown here is derived from an EMBL/GenBank/DDBJ whole genome shotgun (WGS) entry which is preliminary data.</text>
</comment>
<dbReference type="AlphaFoldDB" id="A0A9W6NQC3"/>
<dbReference type="RefSeq" id="WP_271189790.1">
    <property type="nucleotide sequence ID" value="NZ_BSFP01000053.1"/>
</dbReference>
<proteinExistence type="predicted"/>
<gene>
    <name evidence="1" type="ORF">GCM10017581_068580</name>
</gene>
<reference evidence="1" key="1">
    <citation type="journal article" date="2014" name="Int. J. Syst. Evol. Microbiol.">
        <title>Complete genome sequence of Corynebacterium casei LMG S-19264T (=DSM 44701T), isolated from a smear-ripened cheese.</title>
        <authorList>
            <consortium name="US DOE Joint Genome Institute (JGI-PGF)"/>
            <person name="Walter F."/>
            <person name="Albersmeier A."/>
            <person name="Kalinowski J."/>
            <person name="Ruckert C."/>
        </authorList>
    </citation>
    <scope>NUCLEOTIDE SEQUENCE</scope>
    <source>
        <strain evidence="1">VKM Ac-1321</strain>
    </source>
</reference>
<reference evidence="1" key="2">
    <citation type="submission" date="2023-01" db="EMBL/GenBank/DDBJ databases">
        <authorList>
            <person name="Sun Q."/>
            <person name="Evtushenko L."/>
        </authorList>
    </citation>
    <scope>NUCLEOTIDE SEQUENCE</scope>
    <source>
        <strain evidence="1">VKM Ac-1321</strain>
    </source>
</reference>
<sequence>MRIIAVGSNDLEQRLQRWRTVSMQAIGTAGAIGRRHRGDGRERLEQLRQRERSPASTWARSWPTSFKDNLEMPTRRSQWGRRRQSVELTAACARNAGSYPQ</sequence>
<accession>A0A9W6NQC3</accession>
<dbReference type="Proteomes" id="UP001143480">
    <property type="component" value="Unassembled WGS sequence"/>
</dbReference>
<protein>
    <submittedName>
        <fullName evidence="1">Uncharacterized protein</fullName>
    </submittedName>
</protein>
<evidence type="ECO:0000313" key="2">
    <source>
        <dbReference type="Proteomes" id="UP001143480"/>
    </source>
</evidence>
<evidence type="ECO:0000313" key="1">
    <source>
        <dbReference type="EMBL" id="GLL05111.1"/>
    </source>
</evidence>
<dbReference type="EMBL" id="BSFP01000053">
    <property type="protein sequence ID" value="GLL05111.1"/>
    <property type="molecule type" value="Genomic_DNA"/>
</dbReference>
<organism evidence="1 2">
    <name type="scientific">Dactylosporangium matsuzakiense</name>
    <dbReference type="NCBI Taxonomy" id="53360"/>
    <lineage>
        <taxon>Bacteria</taxon>
        <taxon>Bacillati</taxon>
        <taxon>Actinomycetota</taxon>
        <taxon>Actinomycetes</taxon>
        <taxon>Micromonosporales</taxon>
        <taxon>Micromonosporaceae</taxon>
        <taxon>Dactylosporangium</taxon>
    </lineage>
</organism>